<evidence type="ECO:0000313" key="3">
    <source>
        <dbReference type="Proteomes" id="UP000253845"/>
    </source>
</evidence>
<evidence type="ECO:0000313" key="2">
    <source>
        <dbReference type="EMBL" id="RDH14876.1"/>
    </source>
</evidence>
<dbReference type="Proteomes" id="UP000253845">
    <property type="component" value="Unassembled WGS sequence"/>
</dbReference>
<dbReference type="VEuPathDB" id="FungiDB:M747DRAFT_148860"/>
<feature type="transmembrane region" description="Helical" evidence="1">
    <location>
        <begin position="79"/>
        <end position="101"/>
    </location>
</feature>
<evidence type="ECO:0000256" key="1">
    <source>
        <dbReference type="SAM" id="Phobius"/>
    </source>
</evidence>
<sequence length="133" mass="15744">MEKISMRMRNRKGNTQRRVINARNELRQVTHGTHQNPGHTYIHACIHAHTARIGKTSLYFNGVHDCIHFPFFFSFFIPYFLFSFFLYSILCILLFLFLPYLHRRMDGWVDGCIQTNRGVVAYKRHGGTCLDWC</sequence>
<keyword evidence="1" id="KW-0812">Transmembrane</keyword>
<gene>
    <name evidence="2" type="ORF">M747DRAFT_148860</name>
</gene>
<name>A0A370BH78_ASPNG</name>
<proteinExistence type="predicted"/>
<reference evidence="2 3" key="1">
    <citation type="submission" date="2018-07" db="EMBL/GenBank/DDBJ databases">
        <title>Section-level genome sequencing of Aspergillus section Nigri to investigate inter- and intra-species variation.</title>
        <authorList>
            <consortium name="DOE Joint Genome Institute"/>
            <person name="Vesth T.C."/>
            <person name="Nybo J.L."/>
            <person name="Theobald S."/>
            <person name="Frisvad J.C."/>
            <person name="Larsen T.O."/>
            <person name="Nielsen K.F."/>
            <person name="Hoof J.B."/>
            <person name="Brandl J."/>
            <person name="Salamov A."/>
            <person name="Riley R."/>
            <person name="Gladden J.M."/>
            <person name="Phatale P."/>
            <person name="Nielsen M.T."/>
            <person name="Lyhne E.K."/>
            <person name="Kogle M.E."/>
            <person name="Strasser K."/>
            <person name="McDonnell E."/>
            <person name="Barry K."/>
            <person name="Clum A."/>
            <person name="Chen C."/>
            <person name="Nolan M."/>
            <person name="Sandor L."/>
            <person name="Kuo A."/>
            <person name="Lipzen A."/>
            <person name="Hainaut M."/>
            <person name="Drula E."/>
            <person name="Tsang A."/>
            <person name="Magnuson J.K."/>
            <person name="Henrissat B."/>
            <person name="Wiebenga A."/>
            <person name="Simmons B.A."/>
            <person name="Makela M.R."/>
            <person name="De vries R.P."/>
            <person name="Grigoriev I.V."/>
            <person name="Mortensen U.H."/>
            <person name="Baker S.E."/>
            <person name="Andersen M.R."/>
        </authorList>
    </citation>
    <scope>NUCLEOTIDE SEQUENCE [LARGE SCALE GENOMIC DNA]</scope>
    <source>
        <strain evidence="2 3">ATCC 13496</strain>
    </source>
</reference>
<accession>A0A370BH78</accession>
<protein>
    <submittedName>
        <fullName evidence="2">Uncharacterized protein</fullName>
    </submittedName>
</protein>
<dbReference type="AlphaFoldDB" id="A0A370BH78"/>
<dbReference type="EMBL" id="KZ851957">
    <property type="protein sequence ID" value="RDH14876.1"/>
    <property type="molecule type" value="Genomic_DNA"/>
</dbReference>
<keyword evidence="1" id="KW-1133">Transmembrane helix</keyword>
<keyword evidence="1" id="KW-0472">Membrane</keyword>
<organism evidence="2 3">
    <name type="scientific">Aspergillus niger ATCC 13496</name>
    <dbReference type="NCBI Taxonomy" id="1353008"/>
    <lineage>
        <taxon>Eukaryota</taxon>
        <taxon>Fungi</taxon>
        <taxon>Dikarya</taxon>
        <taxon>Ascomycota</taxon>
        <taxon>Pezizomycotina</taxon>
        <taxon>Eurotiomycetes</taxon>
        <taxon>Eurotiomycetidae</taxon>
        <taxon>Eurotiales</taxon>
        <taxon>Aspergillaceae</taxon>
        <taxon>Aspergillus</taxon>
        <taxon>Aspergillus subgen. Circumdati</taxon>
    </lineage>
</organism>